<dbReference type="SUPFAM" id="SSF56112">
    <property type="entry name" value="Protein kinase-like (PK-like)"/>
    <property type="match status" value="1"/>
</dbReference>
<dbReference type="FunFam" id="3.30.200.20:FF:000195">
    <property type="entry name" value="G-type lectin S-receptor-like serine/threonine-protein kinase"/>
    <property type="match status" value="1"/>
</dbReference>
<accession>A0A396ILC5</accession>
<comment type="caution">
    <text evidence="14">The sequence shown here is derived from an EMBL/GenBank/DDBJ whole genome shotgun (WGS) entry which is preliminary data.</text>
</comment>
<dbReference type="PROSITE" id="PS00107">
    <property type="entry name" value="PROTEIN_KINASE_ATP"/>
    <property type="match status" value="1"/>
</dbReference>
<dbReference type="Gene3D" id="3.30.200.20">
    <property type="entry name" value="Phosphorylase Kinase, domain 1"/>
    <property type="match status" value="1"/>
</dbReference>
<dbReference type="EC" id="2.7.11.1" evidence="1"/>
<keyword evidence="6" id="KW-0418">Kinase</keyword>
<evidence type="ECO:0000256" key="7">
    <source>
        <dbReference type="ARBA" id="ARBA00022840"/>
    </source>
</evidence>
<reference evidence="15" key="1">
    <citation type="journal article" date="2018" name="Nat. Plants">
        <title>Whole-genome landscape of Medicago truncatula symbiotic genes.</title>
        <authorList>
            <person name="Pecrix Y."/>
            <person name="Staton S.E."/>
            <person name="Sallet E."/>
            <person name="Lelandais-Briere C."/>
            <person name="Moreau S."/>
            <person name="Carrere S."/>
            <person name="Blein T."/>
            <person name="Jardinaud M.F."/>
            <person name="Latrasse D."/>
            <person name="Zouine M."/>
            <person name="Zahm M."/>
            <person name="Kreplak J."/>
            <person name="Mayjonade B."/>
            <person name="Satge C."/>
            <person name="Perez M."/>
            <person name="Cauet S."/>
            <person name="Marande W."/>
            <person name="Chantry-Darmon C."/>
            <person name="Lopez-Roques C."/>
            <person name="Bouchez O."/>
            <person name="Berard A."/>
            <person name="Debelle F."/>
            <person name="Munos S."/>
            <person name="Bendahmane A."/>
            <person name="Berges H."/>
            <person name="Niebel A."/>
            <person name="Buitink J."/>
            <person name="Frugier F."/>
            <person name="Benhamed M."/>
            <person name="Crespi M."/>
            <person name="Gouzy J."/>
            <person name="Gamas P."/>
        </authorList>
    </citation>
    <scope>NUCLEOTIDE SEQUENCE [LARGE SCALE GENOMIC DNA]</scope>
    <source>
        <strain evidence="15">cv. Jemalong A17</strain>
    </source>
</reference>
<feature type="binding site" evidence="12">
    <location>
        <position position="66"/>
    </location>
    <ligand>
        <name>ATP</name>
        <dbReference type="ChEBI" id="CHEBI:30616"/>
    </ligand>
</feature>
<dbReference type="InterPro" id="IPR011009">
    <property type="entry name" value="Kinase-like_dom_sf"/>
</dbReference>
<evidence type="ECO:0000256" key="6">
    <source>
        <dbReference type="ARBA" id="ARBA00022777"/>
    </source>
</evidence>
<evidence type="ECO:0000256" key="5">
    <source>
        <dbReference type="ARBA" id="ARBA00022741"/>
    </source>
</evidence>
<dbReference type="AlphaFoldDB" id="A0A396ILC5"/>
<dbReference type="InterPro" id="IPR017441">
    <property type="entry name" value="Protein_kinase_ATP_BS"/>
</dbReference>
<keyword evidence="5 12" id="KW-0547">Nucleotide-binding</keyword>
<feature type="domain" description="Protein kinase" evidence="13">
    <location>
        <begin position="38"/>
        <end position="130"/>
    </location>
</feature>
<evidence type="ECO:0000256" key="11">
    <source>
        <dbReference type="ARBA" id="ARBA00048679"/>
    </source>
</evidence>
<evidence type="ECO:0000256" key="9">
    <source>
        <dbReference type="ARBA" id="ARBA00023180"/>
    </source>
</evidence>
<dbReference type="PROSITE" id="PS50011">
    <property type="entry name" value="PROTEIN_KINASE_DOM"/>
    <property type="match status" value="1"/>
</dbReference>
<dbReference type="InterPro" id="IPR000719">
    <property type="entry name" value="Prot_kinase_dom"/>
</dbReference>
<dbReference type="Gramene" id="rna13395">
    <property type="protein sequence ID" value="RHN65548.1"/>
    <property type="gene ID" value="gene13395"/>
</dbReference>
<proteinExistence type="predicted"/>
<dbReference type="GO" id="GO:0004674">
    <property type="term" value="F:protein serine/threonine kinase activity"/>
    <property type="evidence" value="ECO:0007669"/>
    <property type="project" value="UniProtKB-KW"/>
</dbReference>
<comment type="catalytic activity">
    <reaction evidence="10">
        <text>L-threonyl-[protein] + ATP = O-phospho-L-threonyl-[protein] + ADP + H(+)</text>
        <dbReference type="Rhea" id="RHEA:46608"/>
        <dbReference type="Rhea" id="RHEA-COMP:11060"/>
        <dbReference type="Rhea" id="RHEA-COMP:11605"/>
        <dbReference type="ChEBI" id="CHEBI:15378"/>
        <dbReference type="ChEBI" id="CHEBI:30013"/>
        <dbReference type="ChEBI" id="CHEBI:30616"/>
        <dbReference type="ChEBI" id="CHEBI:61977"/>
        <dbReference type="ChEBI" id="CHEBI:456216"/>
        <dbReference type="EC" id="2.7.11.1"/>
    </reaction>
</comment>
<sequence length="130" mass="14805">MQILDAIFSPDETNNEENVNSDLPMMPLSTILKSTHNFSDKYKLGEGGFGTVYKGVLADGREIAVKRLSKTSVQGVEEFKNEVMLIAKLQHRNLVRLLAFCIEQNEKLLIYEYMPNSSLNFQLRGMTPKY</sequence>
<evidence type="ECO:0000256" key="1">
    <source>
        <dbReference type="ARBA" id="ARBA00012513"/>
    </source>
</evidence>
<gene>
    <name evidence="14" type="ORF">MtrunA17_Chr3g0081061</name>
</gene>
<keyword evidence="2" id="KW-0723">Serine/threonine-protein kinase</keyword>
<keyword evidence="9" id="KW-0325">Glycoprotein</keyword>
<evidence type="ECO:0000256" key="10">
    <source>
        <dbReference type="ARBA" id="ARBA00047899"/>
    </source>
</evidence>
<dbReference type="Proteomes" id="UP000265566">
    <property type="component" value="Chromosome 3"/>
</dbReference>
<organism evidence="14 15">
    <name type="scientific">Medicago truncatula</name>
    <name type="common">Barrel medic</name>
    <name type="synonym">Medicago tribuloides</name>
    <dbReference type="NCBI Taxonomy" id="3880"/>
    <lineage>
        <taxon>Eukaryota</taxon>
        <taxon>Viridiplantae</taxon>
        <taxon>Streptophyta</taxon>
        <taxon>Embryophyta</taxon>
        <taxon>Tracheophyta</taxon>
        <taxon>Spermatophyta</taxon>
        <taxon>Magnoliopsida</taxon>
        <taxon>eudicotyledons</taxon>
        <taxon>Gunneridae</taxon>
        <taxon>Pentapetalae</taxon>
        <taxon>rosids</taxon>
        <taxon>fabids</taxon>
        <taxon>Fabales</taxon>
        <taxon>Fabaceae</taxon>
        <taxon>Papilionoideae</taxon>
        <taxon>50 kb inversion clade</taxon>
        <taxon>NPAAA clade</taxon>
        <taxon>Hologalegina</taxon>
        <taxon>IRL clade</taxon>
        <taxon>Trifolieae</taxon>
        <taxon>Medicago</taxon>
    </lineage>
</organism>
<dbReference type="GO" id="GO:0005524">
    <property type="term" value="F:ATP binding"/>
    <property type="evidence" value="ECO:0007669"/>
    <property type="project" value="UniProtKB-UniRule"/>
</dbReference>
<evidence type="ECO:0000256" key="2">
    <source>
        <dbReference type="ARBA" id="ARBA00022527"/>
    </source>
</evidence>
<keyword evidence="7 12" id="KW-0067">ATP-binding</keyword>
<keyword evidence="8" id="KW-1015">Disulfide bond</keyword>
<name>A0A396ILC5_MEDTR</name>
<evidence type="ECO:0000256" key="4">
    <source>
        <dbReference type="ARBA" id="ARBA00022729"/>
    </source>
</evidence>
<protein>
    <recommendedName>
        <fullName evidence="1">non-specific serine/threonine protein kinase</fullName>
        <ecNumber evidence="1">2.7.11.1</ecNumber>
    </recommendedName>
</protein>
<evidence type="ECO:0000313" key="14">
    <source>
        <dbReference type="EMBL" id="RHN65548.1"/>
    </source>
</evidence>
<evidence type="ECO:0000256" key="3">
    <source>
        <dbReference type="ARBA" id="ARBA00022679"/>
    </source>
</evidence>
<keyword evidence="4" id="KW-0732">Signal</keyword>
<evidence type="ECO:0000256" key="12">
    <source>
        <dbReference type="PROSITE-ProRule" id="PRU10141"/>
    </source>
</evidence>
<keyword evidence="3 14" id="KW-0808">Transferase</keyword>
<evidence type="ECO:0000259" key="13">
    <source>
        <dbReference type="PROSITE" id="PS50011"/>
    </source>
</evidence>
<dbReference type="EMBL" id="PSQE01000003">
    <property type="protein sequence ID" value="RHN65548.1"/>
    <property type="molecule type" value="Genomic_DNA"/>
</dbReference>
<evidence type="ECO:0000313" key="15">
    <source>
        <dbReference type="Proteomes" id="UP000265566"/>
    </source>
</evidence>
<evidence type="ECO:0000256" key="8">
    <source>
        <dbReference type="ARBA" id="ARBA00023157"/>
    </source>
</evidence>
<dbReference type="PANTHER" id="PTHR27002">
    <property type="entry name" value="RECEPTOR-LIKE SERINE/THREONINE-PROTEIN KINASE SD1-8"/>
    <property type="match status" value="1"/>
</dbReference>
<dbReference type="Pfam" id="PF07714">
    <property type="entry name" value="PK_Tyr_Ser-Thr"/>
    <property type="match status" value="1"/>
</dbReference>
<dbReference type="InterPro" id="IPR001245">
    <property type="entry name" value="Ser-Thr/Tyr_kinase_cat_dom"/>
</dbReference>
<dbReference type="PANTHER" id="PTHR27002:SF814">
    <property type="entry name" value="CYSTEINE-RICH RECEPTOR-LIKE PROTEIN KINASE 10"/>
    <property type="match status" value="1"/>
</dbReference>
<comment type="catalytic activity">
    <reaction evidence="11">
        <text>L-seryl-[protein] + ATP = O-phospho-L-seryl-[protein] + ADP + H(+)</text>
        <dbReference type="Rhea" id="RHEA:17989"/>
        <dbReference type="Rhea" id="RHEA-COMP:9863"/>
        <dbReference type="Rhea" id="RHEA-COMP:11604"/>
        <dbReference type="ChEBI" id="CHEBI:15378"/>
        <dbReference type="ChEBI" id="CHEBI:29999"/>
        <dbReference type="ChEBI" id="CHEBI:30616"/>
        <dbReference type="ChEBI" id="CHEBI:83421"/>
        <dbReference type="ChEBI" id="CHEBI:456216"/>
        <dbReference type="EC" id="2.7.11.1"/>
    </reaction>
</comment>